<organism evidence="1 2">
    <name type="scientific">Candidatus Galacturonatibacter soehngenii</name>
    <dbReference type="NCBI Taxonomy" id="2307010"/>
    <lineage>
        <taxon>Bacteria</taxon>
        <taxon>Bacillati</taxon>
        <taxon>Bacillota</taxon>
        <taxon>Clostridia</taxon>
        <taxon>Lachnospirales</taxon>
        <taxon>Lachnospiraceae</taxon>
        <taxon>Candidatus Galacturonatibacter</taxon>
    </lineage>
</organism>
<protein>
    <submittedName>
        <fullName evidence="1">DUF2577 domain-containing protein</fullName>
    </submittedName>
</protein>
<dbReference type="RefSeq" id="WP_151146896.1">
    <property type="nucleotide sequence ID" value="NZ_WAGX01000006.1"/>
</dbReference>
<dbReference type="EMBL" id="WAGX01000006">
    <property type="protein sequence ID" value="KAB1436585.1"/>
    <property type="molecule type" value="Genomic_DNA"/>
</dbReference>
<evidence type="ECO:0000313" key="2">
    <source>
        <dbReference type="Proteomes" id="UP000461768"/>
    </source>
</evidence>
<dbReference type="Pfam" id="PF10844">
    <property type="entry name" value="DUF2577"/>
    <property type="match status" value="1"/>
</dbReference>
<reference evidence="1 2" key="2">
    <citation type="submission" date="2020-02" db="EMBL/GenBank/DDBJ databases">
        <title>Candidatus Galacturonibacter soehngenii shows hetero-acetogenic catabolism of galacturonic acid but lacks a canonical carbon monoxide dehydrogenase/acetyl-CoA synthase complex.</title>
        <authorList>
            <person name="Diender M."/>
            <person name="Stouten G.R."/>
            <person name="Petersen J.F."/>
            <person name="Nielsen P.H."/>
            <person name="Dueholm M.S."/>
            <person name="Pronk J.T."/>
            <person name="Van Loosdrecht M.C.M."/>
        </authorList>
    </citation>
    <scope>NUCLEOTIDE SEQUENCE [LARGE SCALE GENOMIC DNA]</scope>
    <source>
        <strain evidence="1">GalUA</strain>
    </source>
</reference>
<sequence length="121" mass="13526">MANLNESIKKVALAAVNEGEPATFCFGTVTSASPLKIQVQDDQKLLLTKEFLVLTKNVIDYDTEVQITWETELENGPDSHKHEIKGKKKVKILNALKQNDKVVMIKQQGGQKYLVIDKIMG</sequence>
<name>A0A7V7QJ10_9FIRM</name>
<keyword evidence="2" id="KW-1185">Reference proteome</keyword>
<dbReference type="Proteomes" id="UP000461768">
    <property type="component" value="Unassembled WGS sequence"/>
</dbReference>
<dbReference type="AlphaFoldDB" id="A0A7V7QJ10"/>
<comment type="caution">
    <text evidence="1">The sequence shown here is derived from an EMBL/GenBank/DDBJ whole genome shotgun (WGS) entry which is preliminary data.</text>
</comment>
<proteinExistence type="predicted"/>
<dbReference type="InterPro" id="IPR022555">
    <property type="entry name" value="DUF2577"/>
</dbReference>
<reference evidence="1 2" key="1">
    <citation type="submission" date="2019-09" db="EMBL/GenBank/DDBJ databases">
        <authorList>
            <person name="Valk L.C."/>
        </authorList>
    </citation>
    <scope>NUCLEOTIDE SEQUENCE [LARGE SCALE GENOMIC DNA]</scope>
    <source>
        <strain evidence="1">GalUA</strain>
    </source>
</reference>
<evidence type="ECO:0000313" key="1">
    <source>
        <dbReference type="EMBL" id="KAB1436585.1"/>
    </source>
</evidence>
<dbReference type="OrthoDB" id="95576at2"/>
<gene>
    <name evidence="1" type="ORF">F7O84_14590</name>
</gene>
<accession>A0A7V7QJ10</accession>